<keyword evidence="1" id="KW-1133">Transmembrane helix</keyword>
<feature type="transmembrane region" description="Helical" evidence="1">
    <location>
        <begin position="104"/>
        <end position="134"/>
    </location>
</feature>
<dbReference type="AlphaFoldDB" id="A0AAD4R1Z6"/>
<evidence type="ECO:0000313" key="2">
    <source>
        <dbReference type="EMBL" id="KAI1704316.1"/>
    </source>
</evidence>
<organism evidence="2 3">
    <name type="scientific">Ditylenchus destructor</name>
    <dbReference type="NCBI Taxonomy" id="166010"/>
    <lineage>
        <taxon>Eukaryota</taxon>
        <taxon>Metazoa</taxon>
        <taxon>Ecdysozoa</taxon>
        <taxon>Nematoda</taxon>
        <taxon>Chromadorea</taxon>
        <taxon>Rhabditida</taxon>
        <taxon>Tylenchina</taxon>
        <taxon>Tylenchomorpha</taxon>
        <taxon>Sphaerularioidea</taxon>
        <taxon>Anguinidae</taxon>
        <taxon>Anguininae</taxon>
        <taxon>Ditylenchus</taxon>
    </lineage>
</organism>
<accession>A0AAD4R1Z6</accession>
<evidence type="ECO:0000313" key="3">
    <source>
        <dbReference type="Proteomes" id="UP001201812"/>
    </source>
</evidence>
<dbReference type="EMBL" id="JAKKPZ010000069">
    <property type="protein sequence ID" value="KAI1704316.1"/>
    <property type="molecule type" value="Genomic_DNA"/>
</dbReference>
<evidence type="ECO:0000256" key="1">
    <source>
        <dbReference type="SAM" id="Phobius"/>
    </source>
</evidence>
<keyword evidence="3" id="KW-1185">Reference proteome</keyword>
<protein>
    <recommendedName>
        <fullName evidence="4">F-box domain-containing protein</fullName>
    </recommendedName>
</protein>
<comment type="caution">
    <text evidence="2">The sequence shown here is derived from an EMBL/GenBank/DDBJ whole genome shotgun (WGS) entry which is preliminary data.</text>
</comment>
<reference evidence="2" key="1">
    <citation type="submission" date="2022-01" db="EMBL/GenBank/DDBJ databases">
        <title>Genome Sequence Resource for Two Populations of Ditylenchus destructor, the Migratory Endoparasitic Phytonematode.</title>
        <authorList>
            <person name="Zhang H."/>
            <person name="Lin R."/>
            <person name="Xie B."/>
        </authorList>
    </citation>
    <scope>NUCLEOTIDE SEQUENCE</scope>
    <source>
        <strain evidence="2">BazhouSP</strain>
    </source>
</reference>
<name>A0AAD4R1Z6_9BILA</name>
<keyword evidence="1" id="KW-0472">Membrane</keyword>
<gene>
    <name evidence="2" type="ORF">DdX_14312</name>
</gene>
<dbReference type="Proteomes" id="UP001201812">
    <property type="component" value="Unassembled WGS sequence"/>
</dbReference>
<proteinExistence type="predicted"/>
<keyword evidence="1" id="KW-0812">Transmembrane</keyword>
<evidence type="ECO:0008006" key="4">
    <source>
        <dbReference type="Google" id="ProtNLM"/>
    </source>
</evidence>
<sequence>MESKFDDENISLMNHRRIEFPLYTQLDIFKFLRAYDLQKSCINVSKEWRDTIRRYAGELPKFRDQRDRRAIVRLMIGDPSWKTKQRQSMARNRRMLSEREERELRCVTAVGTVLLVVVVTLAILSVVAVMYIVLRGLHSTVTPL</sequence>